<dbReference type="Proteomes" id="UP000470384">
    <property type="component" value="Unassembled WGS sequence"/>
</dbReference>
<reference evidence="2 3" key="1">
    <citation type="journal article" date="2016" name="Int. J. Syst. Evol. Microbiol.">
        <title>Pyruvatibacter mobilis gen. nov., sp. nov., a marine bacterium from the culture broth of Picochlorum sp. 122.</title>
        <authorList>
            <person name="Wang G."/>
            <person name="Tang M."/>
            <person name="Wu H."/>
            <person name="Dai S."/>
            <person name="Li T."/>
            <person name="Chen C."/>
            <person name="He H."/>
            <person name="Fan J."/>
            <person name="Xiang W."/>
            <person name="Li X."/>
        </authorList>
    </citation>
    <scope>NUCLEOTIDE SEQUENCE [LARGE SCALE GENOMIC DNA]</scope>
    <source>
        <strain evidence="2 3">GYP-11</strain>
    </source>
</reference>
<accession>A0A845Q7Z8</accession>
<dbReference type="InterPro" id="IPR051532">
    <property type="entry name" value="Ester_Hydrolysis_Enzymes"/>
</dbReference>
<dbReference type="GO" id="GO:0004622">
    <property type="term" value="F:phosphatidylcholine lysophospholipase activity"/>
    <property type="evidence" value="ECO:0007669"/>
    <property type="project" value="TreeGrafter"/>
</dbReference>
<dbReference type="PANTHER" id="PTHR30383">
    <property type="entry name" value="THIOESTERASE 1/PROTEASE 1/LYSOPHOSPHOLIPASE L1"/>
    <property type="match status" value="1"/>
</dbReference>
<dbReference type="Pfam" id="PF13472">
    <property type="entry name" value="Lipase_GDSL_2"/>
    <property type="match status" value="1"/>
</dbReference>
<evidence type="ECO:0000313" key="2">
    <source>
        <dbReference type="EMBL" id="NBG94398.1"/>
    </source>
</evidence>
<dbReference type="InterPro" id="IPR013830">
    <property type="entry name" value="SGNH_hydro"/>
</dbReference>
<dbReference type="SUPFAM" id="SSF52266">
    <property type="entry name" value="SGNH hydrolase"/>
    <property type="match status" value="1"/>
</dbReference>
<dbReference type="RefSeq" id="WP_160586502.1">
    <property type="nucleotide sequence ID" value="NZ_BMHN01000001.1"/>
</dbReference>
<gene>
    <name evidence="2" type="ORF">GTQ45_01470</name>
</gene>
<dbReference type="GeneID" id="300656455"/>
<dbReference type="EMBL" id="WXYQ01000001">
    <property type="protein sequence ID" value="NBG94398.1"/>
    <property type="molecule type" value="Genomic_DNA"/>
</dbReference>
<feature type="domain" description="SGNH hydrolase-type esterase" evidence="1">
    <location>
        <begin position="10"/>
        <end position="201"/>
    </location>
</feature>
<protein>
    <recommendedName>
        <fullName evidence="1">SGNH hydrolase-type esterase domain-containing protein</fullName>
    </recommendedName>
</protein>
<organism evidence="2 3">
    <name type="scientific">Pyruvatibacter mobilis</name>
    <dbReference type="NCBI Taxonomy" id="1712261"/>
    <lineage>
        <taxon>Bacteria</taxon>
        <taxon>Pseudomonadati</taxon>
        <taxon>Pseudomonadota</taxon>
        <taxon>Alphaproteobacteria</taxon>
        <taxon>Hyphomicrobiales</taxon>
        <taxon>Parvibaculaceae</taxon>
        <taxon>Pyruvatibacter</taxon>
    </lineage>
</organism>
<proteinExistence type="predicted"/>
<dbReference type="OrthoDB" id="5196031at2"/>
<evidence type="ECO:0000313" key="3">
    <source>
        <dbReference type="Proteomes" id="UP000470384"/>
    </source>
</evidence>
<dbReference type="Gene3D" id="3.40.50.1110">
    <property type="entry name" value="SGNH hydrolase"/>
    <property type="match status" value="1"/>
</dbReference>
<name>A0A845Q7Z8_9HYPH</name>
<dbReference type="AlphaFoldDB" id="A0A845Q7Z8"/>
<dbReference type="InterPro" id="IPR036514">
    <property type="entry name" value="SGNH_hydro_sf"/>
</dbReference>
<dbReference type="PANTHER" id="PTHR30383:SF5">
    <property type="entry name" value="SGNH HYDROLASE-TYPE ESTERASE DOMAIN-CONTAINING PROTEIN"/>
    <property type="match status" value="1"/>
</dbReference>
<keyword evidence="3" id="KW-1185">Reference proteome</keyword>
<sequence length="224" mass="25102">MTISKHRIVFFGDSICVGQGVSLHRSWVSRLAAAMDPHGDRAVIVNASINGNTTRQALERMPYDVQSNGVDLLLAQFGLNDCNQWESDRGHPRVSPAAFAANLEEICTRALSFGAKGIVLNTNHPTLRDRDTMPFSQNTYEDKNREYNNIVRDLAARSSLREKITLIDIETSFLNATKNDRDKLGQLLLEDNLHLSLEGHNLYHATVKPVFSKVLKNEFGIKVK</sequence>
<comment type="caution">
    <text evidence="2">The sequence shown here is derived from an EMBL/GenBank/DDBJ whole genome shotgun (WGS) entry which is preliminary data.</text>
</comment>
<evidence type="ECO:0000259" key="1">
    <source>
        <dbReference type="Pfam" id="PF13472"/>
    </source>
</evidence>